<protein>
    <submittedName>
        <fullName evidence="1">OsmC-like protein</fullName>
    </submittedName>
</protein>
<sequence>MEPRIKTRPVGATAVLGRTGFPAITSATGGELTIVTGPSQAGFNPLDLLHASLAACLTMSARIAASEMGVMDRIEEISAAVSGEKAKDGKSRIARFDIRLTIRGEIDEATRREIAERAEQEICTVSNTITSDPVLEMTVLS</sequence>
<gene>
    <name evidence="1" type="ORF">QO005_004469</name>
</gene>
<dbReference type="Proteomes" id="UP001235269">
    <property type="component" value="Unassembled WGS sequence"/>
</dbReference>
<accession>A0ABU0IIV9</accession>
<dbReference type="InterPro" id="IPR003718">
    <property type="entry name" value="OsmC/Ohr_fam"/>
</dbReference>
<dbReference type="Pfam" id="PF02566">
    <property type="entry name" value="OsmC"/>
    <property type="match status" value="1"/>
</dbReference>
<dbReference type="PANTHER" id="PTHR34352">
    <property type="entry name" value="PROTEIN YHFA"/>
    <property type="match status" value="1"/>
</dbReference>
<keyword evidence="2" id="KW-1185">Reference proteome</keyword>
<proteinExistence type="predicted"/>
<comment type="caution">
    <text evidence="1">The sequence shown here is derived from an EMBL/GenBank/DDBJ whole genome shotgun (WGS) entry which is preliminary data.</text>
</comment>
<dbReference type="EMBL" id="JAUSWH010000023">
    <property type="protein sequence ID" value="MDQ0458111.1"/>
    <property type="molecule type" value="Genomic_DNA"/>
</dbReference>
<evidence type="ECO:0000313" key="2">
    <source>
        <dbReference type="Proteomes" id="UP001235269"/>
    </source>
</evidence>
<organism evidence="1 2">
    <name type="scientific">Rhizobium paknamense</name>
    <dbReference type="NCBI Taxonomy" id="1206817"/>
    <lineage>
        <taxon>Bacteria</taxon>
        <taxon>Pseudomonadati</taxon>
        <taxon>Pseudomonadota</taxon>
        <taxon>Alphaproteobacteria</taxon>
        <taxon>Hyphomicrobiales</taxon>
        <taxon>Rhizobiaceae</taxon>
        <taxon>Rhizobium/Agrobacterium group</taxon>
        <taxon>Rhizobium</taxon>
    </lineage>
</organism>
<dbReference type="PANTHER" id="PTHR34352:SF1">
    <property type="entry name" value="PROTEIN YHFA"/>
    <property type="match status" value="1"/>
</dbReference>
<dbReference type="Gene3D" id="3.30.300.20">
    <property type="match status" value="1"/>
</dbReference>
<dbReference type="InterPro" id="IPR036102">
    <property type="entry name" value="OsmC/Ohrsf"/>
</dbReference>
<evidence type="ECO:0000313" key="1">
    <source>
        <dbReference type="EMBL" id="MDQ0458111.1"/>
    </source>
</evidence>
<dbReference type="RefSeq" id="WP_307160218.1">
    <property type="nucleotide sequence ID" value="NZ_JAUSWH010000023.1"/>
</dbReference>
<name>A0ABU0IIV9_9HYPH</name>
<reference evidence="1 2" key="1">
    <citation type="submission" date="2023-07" db="EMBL/GenBank/DDBJ databases">
        <title>Genomic Encyclopedia of Type Strains, Phase IV (KMG-IV): sequencing the most valuable type-strain genomes for metagenomic binning, comparative biology and taxonomic classification.</title>
        <authorList>
            <person name="Goeker M."/>
        </authorList>
    </citation>
    <scope>NUCLEOTIDE SEQUENCE [LARGE SCALE GENOMIC DNA]</scope>
    <source>
        <strain evidence="1 2">DSM 100301</strain>
    </source>
</reference>
<dbReference type="SUPFAM" id="SSF82784">
    <property type="entry name" value="OsmC-like"/>
    <property type="match status" value="1"/>
</dbReference>
<dbReference type="InterPro" id="IPR015946">
    <property type="entry name" value="KH_dom-like_a/b"/>
</dbReference>